<dbReference type="InterPro" id="IPR018108">
    <property type="entry name" value="MCP_transmembrane"/>
</dbReference>
<comment type="caution">
    <text evidence="11">The sequence shown here is derived from an EMBL/GenBank/DDBJ whole genome shotgun (WGS) entry which is preliminary data.</text>
</comment>
<dbReference type="Pfam" id="PF00153">
    <property type="entry name" value="Mito_carr"/>
    <property type="match status" value="3"/>
</dbReference>
<keyword evidence="6" id="KW-1133">Transmembrane helix</keyword>
<evidence type="ECO:0000256" key="5">
    <source>
        <dbReference type="ARBA" id="ARBA00022792"/>
    </source>
</evidence>
<evidence type="ECO:0000313" key="12">
    <source>
        <dbReference type="Proteomes" id="UP000033140"/>
    </source>
</evidence>
<evidence type="ECO:0000256" key="6">
    <source>
        <dbReference type="ARBA" id="ARBA00022989"/>
    </source>
</evidence>
<dbReference type="PRINTS" id="PR00926">
    <property type="entry name" value="MITOCARRIER"/>
</dbReference>
<reference evidence="11 12" key="1">
    <citation type="journal article" date="2011" name="J. Gen. Appl. Microbiol.">
        <title>Draft genome sequencing of the enigmatic yeast Saitoella complicata.</title>
        <authorList>
            <person name="Nishida H."/>
            <person name="Hamamoto M."/>
            <person name="Sugiyama J."/>
        </authorList>
    </citation>
    <scope>NUCLEOTIDE SEQUENCE [LARGE SCALE GENOMIC DNA]</scope>
    <source>
        <strain evidence="11 12">NRRL Y-17804</strain>
    </source>
</reference>
<dbReference type="Gene3D" id="1.50.40.10">
    <property type="entry name" value="Mitochondrial carrier domain"/>
    <property type="match status" value="1"/>
</dbReference>
<dbReference type="EMBL" id="BACD03000071">
    <property type="protein sequence ID" value="GAO52505.1"/>
    <property type="molecule type" value="Genomic_DNA"/>
</dbReference>
<feature type="repeat" description="Solcar" evidence="9">
    <location>
        <begin position="133"/>
        <end position="230"/>
    </location>
</feature>
<feature type="repeat" description="Solcar" evidence="9">
    <location>
        <begin position="238"/>
        <end position="327"/>
    </location>
</feature>
<evidence type="ECO:0000256" key="1">
    <source>
        <dbReference type="ARBA" id="ARBA00004448"/>
    </source>
</evidence>
<keyword evidence="5" id="KW-0999">Mitochondrion inner membrane</keyword>
<evidence type="ECO:0000256" key="7">
    <source>
        <dbReference type="ARBA" id="ARBA00023128"/>
    </source>
</evidence>
<evidence type="ECO:0000256" key="2">
    <source>
        <dbReference type="ARBA" id="ARBA00022448"/>
    </source>
</evidence>
<keyword evidence="8 9" id="KW-0472">Membrane</keyword>
<dbReference type="InterPro" id="IPR002067">
    <property type="entry name" value="MCP"/>
</dbReference>
<gene>
    <name evidence="11" type="ORF">G7K_6580-t1</name>
</gene>
<dbReference type="STRING" id="698492.A0A0E9NST1"/>
<reference evidence="11 12" key="2">
    <citation type="journal article" date="2014" name="J. Gen. Appl. Microbiol.">
        <title>The early diverging ascomycetous budding yeast Saitoella complicata has three histone deacetylases belonging to the Clr6, Hos2, and Rpd3 lineages.</title>
        <authorList>
            <person name="Nishida H."/>
            <person name="Matsumoto T."/>
            <person name="Kondo S."/>
            <person name="Hamamoto M."/>
            <person name="Yoshikawa H."/>
        </authorList>
    </citation>
    <scope>NUCLEOTIDE SEQUENCE [LARGE SCALE GENOMIC DNA]</scope>
    <source>
        <strain evidence="11 12">NRRL Y-17804</strain>
    </source>
</reference>
<evidence type="ECO:0000256" key="8">
    <source>
        <dbReference type="ARBA" id="ARBA00023136"/>
    </source>
</evidence>
<evidence type="ECO:0000256" key="4">
    <source>
        <dbReference type="ARBA" id="ARBA00022737"/>
    </source>
</evidence>
<comment type="subcellular location">
    <subcellularLocation>
        <location evidence="1">Mitochondrion inner membrane</location>
        <topology evidence="1">Multi-pass membrane protein</topology>
    </subcellularLocation>
</comment>
<dbReference type="PANTHER" id="PTHR24089">
    <property type="entry name" value="SOLUTE CARRIER FAMILY 25"/>
    <property type="match status" value="1"/>
</dbReference>
<proteinExistence type="inferred from homology"/>
<protein>
    <recommendedName>
        <fullName evidence="13">Mitochondrial thiamine pyrophosphate carrier 1</fullName>
    </recommendedName>
</protein>
<keyword evidence="2 10" id="KW-0813">Transport</keyword>
<comment type="similarity">
    <text evidence="10">Belongs to the mitochondrial carrier (TC 2.A.29) family.</text>
</comment>
<dbReference type="InterPro" id="IPR023395">
    <property type="entry name" value="MCP_dom_sf"/>
</dbReference>
<reference evidence="11 12" key="3">
    <citation type="journal article" date="2015" name="Genome Announc.">
        <title>Draft Genome Sequence of the Archiascomycetous Yeast Saitoella complicata.</title>
        <authorList>
            <person name="Yamauchi K."/>
            <person name="Kondo S."/>
            <person name="Hamamoto M."/>
            <person name="Takahashi Y."/>
            <person name="Ogura Y."/>
            <person name="Hayashi T."/>
            <person name="Nishida H."/>
        </authorList>
    </citation>
    <scope>NUCLEOTIDE SEQUENCE [LARGE SCALE GENOMIC DNA]</scope>
    <source>
        <strain evidence="11 12">NRRL Y-17804</strain>
    </source>
</reference>
<dbReference type="OMA" id="YKMSVPK"/>
<evidence type="ECO:0000256" key="3">
    <source>
        <dbReference type="ARBA" id="ARBA00022692"/>
    </source>
</evidence>
<keyword evidence="4" id="KW-0677">Repeat</keyword>
<sequence>MAPTQPPAAPTTTTADGYGVEAPVQEKSAVIQFIAQPQVASFLAGGVAGAVSRTIVSPVERMKILFQVQGPATGNSYQGMFPTLAKMWREEGWRGYMRGNWTNCIRIAPYSAVQFWSYNVFKKGMLEEGERELDTIRRLTAGGLAGVVSVAATYPLDITRTRISIASASIPSLELVRGTAKLPGMTTTMKQIYRNEGGIRGLYRGIVPTTLGVAPYVGLNFAVYEHLRSFFRPDGSQPSASEKLLSGAIAGGVAQTITYPADVLRRRFQVNTMKGIEYGYTGLGDAVRTIWRKEGVKGFYKGLGPNVLKVVPSMAASWMSYEWVVHTLMAIGRCARAVWDGIAWSTIRILDETNDGSRADCIEVASHAVLTPFSIHAFMSDDDRDSITLRRV</sequence>
<dbReference type="PROSITE" id="PS50920">
    <property type="entry name" value="SOLCAR"/>
    <property type="match status" value="3"/>
</dbReference>
<accession>A0A0E9NST1</accession>
<dbReference type="GO" id="GO:0055085">
    <property type="term" value="P:transmembrane transport"/>
    <property type="evidence" value="ECO:0007669"/>
    <property type="project" value="InterPro"/>
</dbReference>
<organism evidence="11 12">
    <name type="scientific">Saitoella complicata (strain BCRC 22490 / CBS 7301 / JCM 7358 / NBRC 10748 / NRRL Y-17804)</name>
    <dbReference type="NCBI Taxonomy" id="698492"/>
    <lineage>
        <taxon>Eukaryota</taxon>
        <taxon>Fungi</taxon>
        <taxon>Dikarya</taxon>
        <taxon>Ascomycota</taxon>
        <taxon>Taphrinomycotina</taxon>
        <taxon>Taphrinomycotina incertae sedis</taxon>
        <taxon>Saitoella</taxon>
    </lineage>
</organism>
<dbReference type="SUPFAM" id="SSF103506">
    <property type="entry name" value="Mitochondrial carrier"/>
    <property type="match status" value="1"/>
</dbReference>
<dbReference type="Proteomes" id="UP000033140">
    <property type="component" value="Unassembled WGS sequence"/>
</dbReference>
<name>A0A0E9NST1_SAICN</name>
<evidence type="ECO:0000313" key="11">
    <source>
        <dbReference type="EMBL" id="GAO52505.1"/>
    </source>
</evidence>
<keyword evidence="3 9" id="KW-0812">Transmembrane</keyword>
<dbReference type="AlphaFoldDB" id="A0A0E9NST1"/>
<dbReference type="GO" id="GO:0005743">
    <property type="term" value="C:mitochondrial inner membrane"/>
    <property type="evidence" value="ECO:0007669"/>
    <property type="project" value="UniProtKB-SubCell"/>
</dbReference>
<evidence type="ECO:0000256" key="10">
    <source>
        <dbReference type="RuleBase" id="RU000488"/>
    </source>
</evidence>
<evidence type="ECO:0000256" key="9">
    <source>
        <dbReference type="PROSITE-ProRule" id="PRU00282"/>
    </source>
</evidence>
<keyword evidence="12" id="KW-1185">Reference proteome</keyword>
<feature type="repeat" description="Solcar" evidence="9">
    <location>
        <begin position="36"/>
        <end position="124"/>
    </location>
</feature>
<evidence type="ECO:0008006" key="13">
    <source>
        <dbReference type="Google" id="ProtNLM"/>
    </source>
</evidence>
<keyword evidence="7" id="KW-0496">Mitochondrion</keyword>